<dbReference type="GO" id="GO:0016765">
    <property type="term" value="F:transferase activity, transferring alkyl or aryl (other than methyl) groups"/>
    <property type="evidence" value="ECO:0007669"/>
    <property type="project" value="InterPro"/>
</dbReference>
<dbReference type="CDD" id="cd13965">
    <property type="entry name" value="PT_UbiA_3"/>
    <property type="match status" value="1"/>
</dbReference>
<dbReference type="Proteomes" id="UP000799429">
    <property type="component" value="Unassembled WGS sequence"/>
</dbReference>
<dbReference type="PANTHER" id="PTHR42723">
    <property type="entry name" value="CHLOROPHYLL SYNTHASE"/>
    <property type="match status" value="1"/>
</dbReference>
<feature type="transmembrane region" description="Helical" evidence="5">
    <location>
        <begin position="138"/>
        <end position="165"/>
    </location>
</feature>
<evidence type="ECO:0000256" key="2">
    <source>
        <dbReference type="ARBA" id="ARBA00022692"/>
    </source>
</evidence>
<organism evidence="6 7">
    <name type="scientific">Patellaria atrata CBS 101060</name>
    <dbReference type="NCBI Taxonomy" id="1346257"/>
    <lineage>
        <taxon>Eukaryota</taxon>
        <taxon>Fungi</taxon>
        <taxon>Dikarya</taxon>
        <taxon>Ascomycota</taxon>
        <taxon>Pezizomycotina</taxon>
        <taxon>Dothideomycetes</taxon>
        <taxon>Dothideomycetes incertae sedis</taxon>
        <taxon>Patellariales</taxon>
        <taxon>Patellariaceae</taxon>
        <taxon>Patellaria</taxon>
    </lineage>
</organism>
<evidence type="ECO:0000256" key="4">
    <source>
        <dbReference type="ARBA" id="ARBA00023136"/>
    </source>
</evidence>
<comment type="caution">
    <text evidence="6">The sequence shown here is derived from an EMBL/GenBank/DDBJ whole genome shotgun (WGS) entry which is preliminary data.</text>
</comment>
<dbReference type="AlphaFoldDB" id="A0A9P4SEV5"/>
<gene>
    <name evidence="6" type="ORF">M501DRAFT_930737</name>
</gene>
<name>A0A9P4SEV5_9PEZI</name>
<dbReference type="InterPro" id="IPR050475">
    <property type="entry name" value="Prenyltransferase_related"/>
</dbReference>
<keyword evidence="4 5" id="KW-0472">Membrane</keyword>
<dbReference type="Pfam" id="PF01040">
    <property type="entry name" value="UbiA"/>
    <property type="match status" value="1"/>
</dbReference>
<evidence type="ECO:0000313" key="7">
    <source>
        <dbReference type="Proteomes" id="UP000799429"/>
    </source>
</evidence>
<protein>
    <recommendedName>
        <fullName evidence="8">UbiA prenyltransferase</fullName>
    </recommendedName>
</protein>
<comment type="subcellular location">
    <subcellularLocation>
        <location evidence="1">Membrane</location>
        <topology evidence="1">Multi-pass membrane protein</topology>
    </subcellularLocation>
</comment>
<sequence>MALTQTITATATSDSYRSIHKPITPQKSARRSLYQQLKLGVEILYRCTYDNTPTFVGPNATFGICGALAGSRLIADNESTFLDVMKQMPWVILFNWTNLLIFDLANQRNEDSAKEDQLNKPWRPIPMGLMTTNQMRQLLLVSIPLVLAFNHYVLDVGVESALILILTWLYNDLRGGDENFVSRNAIIAAAFGVYNIGSMKVAASFGTSATITNEGYMWAYIVSGVIMCTMHVQDLQDQAGDRVRGRNSAPIILGDMASRWTVSLAIPPWIVACTSFWHLTWLNCIPATALGMYVAWRCLYLRNQKMDRRTWQLWCLWQVVLYTMPLVQ</sequence>
<reference evidence="6" key="1">
    <citation type="journal article" date="2020" name="Stud. Mycol.">
        <title>101 Dothideomycetes genomes: a test case for predicting lifestyles and emergence of pathogens.</title>
        <authorList>
            <person name="Haridas S."/>
            <person name="Albert R."/>
            <person name="Binder M."/>
            <person name="Bloem J."/>
            <person name="Labutti K."/>
            <person name="Salamov A."/>
            <person name="Andreopoulos B."/>
            <person name="Baker S."/>
            <person name="Barry K."/>
            <person name="Bills G."/>
            <person name="Bluhm B."/>
            <person name="Cannon C."/>
            <person name="Castanera R."/>
            <person name="Culley D."/>
            <person name="Daum C."/>
            <person name="Ezra D."/>
            <person name="Gonzalez J."/>
            <person name="Henrissat B."/>
            <person name="Kuo A."/>
            <person name="Liang C."/>
            <person name="Lipzen A."/>
            <person name="Lutzoni F."/>
            <person name="Magnuson J."/>
            <person name="Mondo S."/>
            <person name="Nolan M."/>
            <person name="Ohm R."/>
            <person name="Pangilinan J."/>
            <person name="Park H.-J."/>
            <person name="Ramirez L."/>
            <person name="Alfaro M."/>
            <person name="Sun H."/>
            <person name="Tritt A."/>
            <person name="Yoshinaga Y."/>
            <person name="Zwiers L.-H."/>
            <person name="Turgeon B."/>
            <person name="Goodwin S."/>
            <person name="Spatafora J."/>
            <person name="Crous P."/>
            <person name="Grigoriev I."/>
        </authorList>
    </citation>
    <scope>NUCLEOTIDE SEQUENCE</scope>
    <source>
        <strain evidence="6">CBS 101060</strain>
    </source>
</reference>
<evidence type="ECO:0008006" key="8">
    <source>
        <dbReference type="Google" id="ProtNLM"/>
    </source>
</evidence>
<feature type="transmembrane region" description="Helical" evidence="5">
    <location>
        <begin position="215"/>
        <end position="232"/>
    </location>
</feature>
<dbReference type="InterPro" id="IPR000537">
    <property type="entry name" value="UbiA_prenyltransferase"/>
</dbReference>
<keyword evidence="2 5" id="KW-0812">Transmembrane</keyword>
<accession>A0A9P4SEV5</accession>
<evidence type="ECO:0000256" key="1">
    <source>
        <dbReference type="ARBA" id="ARBA00004141"/>
    </source>
</evidence>
<keyword evidence="3 5" id="KW-1133">Transmembrane helix</keyword>
<dbReference type="OrthoDB" id="434972at2759"/>
<keyword evidence="7" id="KW-1185">Reference proteome</keyword>
<feature type="transmembrane region" description="Helical" evidence="5">
    <location>
        <begin position="276"/>
        <end position="299"/>
    </location>
</feature>
<evidence type="ECO:0000256" key="3">
    <source>
        <dbReference type="ARBA" id="ARBA00022989"/>
    </source>
</evidence>
<dbReference type="GO" id="GO:0016020">
    <property type="term" value="C:membrane"/>
    <property type="evidence" value="ECO:0007669"/>
    <property type="project" value="UniProtKB-SubCell"/>
</dbReference>
<proteinExistence type="predicted"/>
<evidence type="ECO:0000313" key="6">
    <source>
        <dbReference type="EMBL" id="KAF2841054.1"/>
    </source>
</evidence>
<dbReference type="EMBL" id="MU006092">
    <property type="protein sequence ID" value="KAF2841054.1"/>
    <property type="molecule type" value="Genomic_DNA"/>
</dbReference>
<evidence type="ECO:0000256" key="5">
    <source>
        <dbReference type="SAM" id="Phobius"/>
    </source>
</evidence>
<feature type="transmembrane region" description="Helical" evidence="5">
    <location>
        <begin position="185"/>
        <end position="203"/>
    </location>
</feature>
<dbReference type="PANTHER" id="PTHR42723:SF1">
    <property type="entry name" value="CHLOROPHYLL SYNTHASE, CHLOROPLASTIC"/>
    <property type="match status" value="1"/>
</dbReference>